<gene>
    <name evidence="3" type="ORF">SAMN02745704_01992</name>
</gene>
<proteinExistence type="predicted"/>
<dbReference type="EMBL" id="FUYC01000009">
    <property type="protein sequence ID" value="SKA86744.1"/>
    <property type="molecule type" value="Genomic_DNA"/>
</dbReference>
<keyword evidence="2" id="KW-1133">Transmembrane helix</keyword>
<accession>A0A1T4XAW3</accession>
<evidence type="ECO:0000313" key="3">
    <source>
        <dbReference type="EMBL" id="SKA86744.1"/>
    </source>
</evidence>
<name>A0A1T4XAW3_9BACT</name>
<keyword evidence="1" id="KW-0175">Coiled coil</keyword>
<dbReference type="STRING" id="1121449.SAMN02745704_01992"/>
<keyword evidence="2" id="KW-0472">Membrane</keyword>
<evidence type="ECO:0000256" key="1">
    <source>
        <dbReference type="SAM" id="Coils"/>
    </source>
</evidence>
<evidence type="ECO:0000256" key="2">
    <source>
        <dbReference type="SAM" id="Phobius"/>
    </source>
</evidence>
<keyword evidence="2" id="KW-0812">Transmembrane</keyword>
<dbReference type="Proteomes" id="UP000190027">
    <property type="component" value="Unassembled WGS sequence"/>
</dbReference>
<organism evidence="3 4">
    <name type="scientific">Paucidesulfovibrio gracilis DSM 16080</name>
    <dbReference type="NCBI Taxonomy" id="1121449"/>
    <lineage>
        <taxon>Bacteria</taxon>
        <taxon>Pseudomonadati</taxon>
        <taxon>Thermodesulfobacteriota</taxon>
        <taxon>Desulfovibrionia</taxon>
        <taxon>Desulfovibrionales</taxon>
        <taxon>Desulfovibrionaceae</taxon>
        <taxon>Paucidesulfovibrio</taxon>
    </lineage>
</organism>
<keyword evidence="4" id="KW-1185">Reference proteome</keyword>
<feature type="transmembrane region" description="Helical" evidence="2">
    <location>
        <begin position="34"/>
        <end position="55"/>
    </location>
</feature>
<dbReference type="AlphaFoldDB" id="A0A1T4XAW3"/>
<protein>
    <submittedName>
        <fullName evidence="3">Uncharacterized membrane protein</fullName>
    </submittedName>
</protein>
<reference evidence="3 4" key="1">
    <citation type="submission" date="2017-02" db="EMBL/GenBank/DDBJ databases">
        <authorList>
            <person name="Peterson S.W."/>
        </authorList>
    </citation>
    <scope>NUCLEOTIDE SEQUENCE [LARGE SCALE GENOMIC DNA]</scope>
    <source>
        <strain evidence="3 4">DSM 16080</strain>
    </source>
</reference>
<feature type="coiled-coil region" evidence="1">
    <location>
        <begin position="62"/>
        <end position="89"/>
    </location>
</feature>
<sequence length="106" mass="12455">MDSTILHFISQSAVPTGWEFWPFTSGTGESWLPLLARLAFLVAIFAVIAGFLRILHGPKGLLRDKELDAEAEELRRKELDELKREYERGDWSERQYLRHKRRIERS</sequence>
<dbReference type="RefSeq" id="WP_078717548.1">
    <property type="nucleotide sequence ID" value="NZ_FUYC01000009.1"/>
</dbReference>
<evidence type="ECO:0000313" key="4">
    <source>
        <dbReference type="Proteomes" id="UP000190027"/>
    </source>
</evidence>
<dbReference type="OrthoDB" id="5471551at2"/>